<keyword evidence="2" id="KW-0808">Transferase</keyword>
<evidence type="ECO:0000313" key="2">
    <source>
        <dbReference type="EMBL" id="SUA48648.1"/>
    </source>
</evidence>
<evidence type="ECO:0000313" key="3">
    <source>
        <dbReference type="Proteomes" id="UP000255082"/>
    </source>
</evidence>
<sequence>MRIEPLSVARIGEVTDLMRTGAPYITARTSSDYWLYATLFSSTCPLAVVDNRLAGAVIAFRSQDNPDDIYLQDVITHPDHRRQGITRALIDAIAYIGTDWECRRLYLTSEPDNHAAHRAWTMLGFTNIPGDHVIDGVSVTTDYKGPGKTRAVYERHLP</sequence>
<dbReference type="CDD" id="cd04301">
    <property type="entry name" value="NAT_SF"/>
    <property type="match status" value="1"/>
</dbReference>
<accession>A0A378X5F4</accession>
<dbReference type="PROSITE" id="PS51186">
    <property type="entry name" value="GNAT"/>
    <property type="match status" value="1"/>
</dbReference>
<dbReference type="Pfam" id="PF00583">
    <property type="entry name" value="Acetyltransf_1"/>
    <property type="match status" value="1"/>
</dbReference>
<dbReference type="EMBL" id="UGRU01000001">
    <property type="protein sequence ID" value="SUA48648.1"/>
    <property type="molecule type" value="Genomic_DNA"/>
</dbReference>
<dbReference type="InterPro" id="IPR000182">
    <property type="entry name" value="GNAT_dom"/>
</dbReference>
<dbReference type="InterPro" id="IPR017255">
    <property type="entry name" value="AcTrfase_GNAT_prd"/>
</dbReference>
<proteinExistence type="predicted"/>
<protein>
    <submittedName>
        <fullName evidence="2">Diaminobutyrate acetyltransferase</fullName>
    </submittedName>
</protein>
<dbReference type="SUPFAM" id="SSF55729">
    <property type="entry name" value="Acyl-CoA N-acyltransferases (Nat)"/>
    <property type="match status" value="1"/>
</dbReference>
<evidence type="ECO:0000259" key="1">
    <source>
        <dbReference type="PROSITE" id="PS51186"/>
    </source>
</evidence>
<dbReference type="Proteomes" id="UP000255082">
    <property type="component" value="Unassembled WGS sequence"/>
</dbReference>
<dbReference type="OrthoDB" id="4549080at2"/>
<dbReference type="PIRSF" id="PIRSF037663">
    <property type="entry name" value="Acetyltransf_GNAT_prd"/>
    <property type="match status" value="1"/>
</dbReference>
<dbReference type="Gene3D" id="3.40.630.30">
    <property type="match status" value="1"/>
</dbReference>
<reference evidence="2 3" key="1">
    <citation type="submission" date="2018-06" db="EMBL/GenBank/DDBJ databases">
        <authorList>
            <consortium name="Pathogen Informatics"/>
            <person name="Doyle S."/>
        </authorList>
    </citation>
    <scope>NUCLEOTIDE SEQUENCE [LARGE SCALE GENOMIC DNA]</scope>
    <source>
        <strain evidence="2 3">NCTC13184</strain>
    </source>
</reference>
<dbReference type="GO" id="GO:0016747">
    <property type="term" value="F:acyltransferase activity, transferring groups other than amino-acyl groups"/>
    <property type="evidence" value="ECO:0007669"/>
    <property type="project" value="InterPro"/>
</dbReference>
<dbReference type="AlphaFoldDB" id="A0A378X5F4"/>
<dbReference type="InterPro" id="IPR016181">
    <property type="entry name" value="Acyl_CoA_acyltransferase"/>
</dbReference>
<gene>
    <name evidence="2" type="primary">yqjY_2</name>
    <name evidence="2" type="ORF">NCTC13184_07203</name>
</gene>
<name>A0A378X5F4_9NOCA</name>
<dbReference type="RefSeq" id="WP_062968659.1">
    <property type="nucleotide sequence ID" value="NZ_JAJFOE010000002.1"/>
</dbReference>
<organism evidence="2 3">
    <name type="scientific">Nocardia africana</name>
    <dbReference type="NCBI Taxonomy" id="134964"/>
    <lineage>
        <taxon>Bacteria</taxon>
        <taxon>Bacillati</taxon>
        <taxon>Actinomycetota</taxon>
        <taxon>Actinomycetes</taxon>
        <taxon>Mycobacteriales</taxon>
        <taxon>Nocardiaceae</taxon>
        <taxon>Nocardia</taxon>
    </lineage>
</organism>
<feature type="domain" description="N-acetyltransferase" evidence="1">
    <location>
        <begin position="1"/>
        <end position="158"/>
    </location>
</feature>